<dbReference type="FunFam" id="3.40.50.300:FF:000285">
    <property type="entry name" value="Sporulation initiation inhibitor Soj"/>
    <property type="match status" value="1"/>
</dbReference>
<protein>
    <submittedName>
        <fullName evidence="2">ParA family protein</fullName>
    </submittedName>
</protein>
<evidence type="ECO:0000259" key="1">
    <source>
        <dbReference type="Pfam" id="PF13614"/>
    </source>
</evidence>
<comment type="caution">
    <text evidence="2">The sequence shown here is derived from an EMBL/GenBank/DDBJ whole genome shotgun (WGS) entry which is preliminary data.</text>
</comment>
<dbReference type="Pfam" id="PF13614">
    <property type="entry name" value="AAA_31"/>
    <property type="match status" value="1"/>
</dbReference>
<reference evidence="2" key="1">
    <citation type="journal article" date="2020" name="mSystems">
        <title>Genome- and Community-Level Interaction Insights into Carbon Utilization and Element Cycling Functions of Hydrothermarchaeota in Hydrothermal Sediment.</title>
        <authorList>
            <person name="Zhou Z."/>
            <person name="Liu Y."/>
            <person name="Xu W."/>
            <person name="Pan J."/>
            <person name="Luo Z.H."/>
            <person name="Li M."/>
        </authorList>
    </citation>
    <scope>NUCLEOTIDE SEQUENCE [LARGE SCALE GENOMIC DNA]</scope>
    <source>
        <strain evidence="2">SpSt-413</strain>
    </source>
</reference>
<dbReference type="PIRSF" id="PIRSF009320">
    <property type="entry name" value="Nuc_binding_HP_1000"/>
    <property type="match status" value="1"/>
</dbReference>
<feature type="domain" description="AAA" evidence="1">
    <location>
        <begin position="1"/>
        <end position="167"/>
    </location>
</feature>
<dbReference type="EMBL" id="DSRP01000045">
    <property type="protein sequence ID" value="HGG91437.1"/>
    <property type="molecule type" value="Genomic_DNA"/>
</dbReference>
<dbReference type="PANTHER" id="PTHR13696">
    <property type="entry name" value="P-LOOP CONTAINING NUCLEOSIDE TRIPHOSPHATE HYDROLASE"/>
    <property type="match status" value="1"/>
</dbReference>
<accession>A0A7C3WFM2</accession>
<dbReference type="SUPFAM" id="SSF52540">
    <property type="entry name" value="P-loop containing nucleoside triphosphate hydrolases"/>
    <property type="match status" value="1"/>
</dbReference>
<organism evidence="2">
    <name type="scientific">Fundidesulfovibrio putealis</name>
    <dbReference type="NCBI Taxonomy" id="270496"/>
    <lineage>
        <taxon>Bacteria</taxon>
        <taxon>Pseudomonadati</taxon>
        <taxon>Thermodesulfobacteriota</taxon>
        <taxon>Desulfovibrionia</taxon>
        <taxon>Desulfovibrionales</taxon>
        <taxon>Desulfovibrionaceae</taxon>
        <taxon>Fundidesulfovibrio</taxon>
    </lineage>
</organism>
<dbReference type="Gene3D" id="3.40.50.300">
    <property type="entry name" value="P-loop containing nucleotide triphosphate hydrolases"/>
    <property type="match status" value="1"/>
</dbReference>
<sequence length="248" mass="25483">MRVIAFLNQKGGVGKTTSAVNTGVALAQSGLRVLLVDLDPQGHLGRSLGCEPGPATMASVLLEGAPLKSALTQAEGALLAPAGPELAALDAAGAGMAGGHALLSRVLAGYAGADVAVLDCPPNLGLITLNALAASTGIVVPMQAEYLALASLAALARTVEAARQLNPGLTHRAIALTRYTHRKRLCREVAALVRQHFPDQLLEARIRDSVALAEAPGFGQSIFAYAPRSQAARDYAALAVELRTRGMA</sequence>
<dbReference type="InterPro" id="IPR027417">
    <property type="entry name" value="P-loop_NTPase"/>
</dbReference>
<dbReference type="PANTHER" id="PTHR13696:SF99">
    <property type="entry name" value="COBYRINIC ACID AC-DIAMIDE SYNTHASE"/>
    <property type="match status" value="1"/>
</dbReference>
<dbReference type="CDD" id="cd02042">
    <property type="entry name" value="ParAB_family"/>
    <property type="match status" value="1"/>
</dbReference>
<gene>
    <name evidence="2" type="ORF">ENR59_00605</name>
</gene>
<dbReference type="InterPro" id="IPR050678">
    <property type="entry name" value="DNA_Partitioning_ATPase"/>
</dbReference>
<proteinExistence type="predicted"/>
<dbReference type="InterPro" id="IPR025669">
    <property type="entry name" value="AAA_dom"/>
</dbReference>
<dbReference type="AlphaFoldDB" id="A0A7C3WFM2"/>
<name>A0A7C3WFM2_9BACT</name>
<evidence type="ECO:0000313" key="2">
    <source>
        <dbReference type="EMBL" id="HGG91437.1"/>
    </source>
</evidence>